<feature type="transmembrane region" description="Helical" evidence="1">
    <location>
        <begin position="68"/>
        <end position="91"/>
    </location>
</feature>
<dbReference type="Proteomes" id="UP000317722">
    <property type="component" value="Unassembled WGS sequence"/>
</dbReference>
<accession>A0A502D5D2</accession>
<protein>
    <submittedName>
        <fullName evidence="2">Uncharacterized protein</fullName>
    </submittedName>
</protein>
<comment type="caution">
    <text evidence="2">The sequence shown here is derived from an EMBL/GenBank/DDBJ whole genome shotgun (WGS) entry which is preliminary data.</text>
</comment>
<dbReference type="AlphaFoldDB" id="A0A502D5D2"/>
<dbReference type="EMBL" id="RCZM01000001">
    <property type="protein sequence ID" value="TPG19619.1"/>
    <property type="molecule type" value="Genomic_DNA"/>
</dbReference>
<keyword evidence="1" id="KW-0812">Transmembrane</keyword>
<organism evidence="2 3">
    <name type="scientific">Pedococcus bigeumensis</name>
    <dbReference type="NCBI Taxonomy" id="433644"/>
    <lineage>
        <taxon>Bacteria</taxon>
        <taxon>Bacillati</taxon>
        <taxon>Actinomycetota</taxon>
        <taxon>Actinomycetes</taxon>
        <taxon>Micrococcales</taxon>
        <taxon>Intrasporangiaceae</taxon>
        <taxon>Pedococcus</taxon>
    </lineage>
</organism>
<name>A0A502D5D2_9MICO</name>
<evidence type="ECO:0000256" key="1">
    <source>
        <dbReference type="SAM" id="Phobius"/>
    </source>
</evidence>
<sequence length="218" mass="22786">MGSVAEGPDVPPAVRAQILATEHWSLLATRSMTWSEVMSRISILLTIESASLVVVGLTVQVAGFGHAFHVLAVGLSAAMLVLGTLTGIRVANVMTDDESMVIGMNRLRAAYVDLDPGVAPYLVTGITDDLIGVRRTYGMTRTRGPSHFIGSTGLFMIAVNAIVAGVFGALVTDACGANGFLTAVVGGVCLVAYAAAFLTMTLRDYRRATGRNPPAFPS</sequence>
<feature type="transmembrane region" description="Helical" evidence="1">
    <location>
        <begin position="177"/>
        <end position="198"/>
    </location>
</feature>
<gene>
    <name evidence="2" type="ORF">EAH86_03955</name>
</gene>
<feature type="transmembrane region" description="Helical" evidence="1">
    <location>
        <begin position="148"/>
        <end position="171"/>
    </location>
</feature>
<keyword evidence="1" id="KW-1133">Transmembrane helix</keyword>
<proteinExistence type="predicted"/>
<keyword evidence="3" id="KW-1185">Reference proteome</keyword>
<feature type="transmembrane region" description="Helical" evidence="1">
    <location>
        <begin position="41"/>
        <end position="62"/>
    </location>
</feature>
<reference evidence="2 3" key="1">
    <citation type="journal article" date="2019" name="Environ. Microbiol.">
        <title>Species interactions and distinct microbial communities in high Arctic permafrost affected cryosols are associated with the CH4 and CO2 gas fluxes.</title>
        <authorList>
            <person name="Altshuler I."/>
            <person name="Hamel J."/>
            <person name="Turney S."/>
            <person name="Magnuson E."/>
            <person name="Levesque R."/>
            <person name="Greer C."/>
            <person name="Whyte L.G."/>
        </authorList>
    </citation>
    <scope>NUCLEOTIDE SEQUENCE [LARGE SCALE GENOMIC DNA]</scope>
    <source>
        <strain evidence="2 3">S9.3A</strain>
    </source>
</reference>
<evidence type="ECO:0000313" key="3">
    <source>
        <dbReference type="Proteomes" id="UP000317722"/>
    </source>
</evidence>
<evidence type="ECO:0000313" key="2">
    <source>
        <dbReference type="EMBL" id="TPG19619.1"/>
    </source>
</evidence>
<keyword evidence="1" id="KW-0472">Membrane</keyword>